<feature type="transmembrane region" description="Helical" evidence="7">
    <location>
        <begin position="161"/>
        <end position="194"/>
    </location>
</feature>
<dbReference type="SUPFAM" id="SSF103473">
    <property type="entry name" value="MFS general substrate transporter"/>
    <property type="match status" value="1"/>
</dbReference>
<sequence length="407" mass="42614">MKFKALTGHPLVRFGDFRRFFLARFVSSIGDKFFTIALSWWAVNDAGPTGPMHLGFLMGITLLPAVVLGPISGTLADRYSRKTCMIVADCARLAVMSIMTGLLVTGEMSLPLMYLLVLALSSFMPLFEASANGCLEALTDEESLSAAAAVNSSVVELSNVLGAALGGVALATLGTAGAFGVDGGTFLLSLLLIVMIGNPLRPERSPVSSTEGGMKELLLWLRRNRDVLGYLCLFGGLNFFAAPLMVSVPMMVKYGFDGPVSWVAFLEGSLALGAVVVAMSVSFLPPGSVSRRVFWGILTTGLAMAAFASSSGLAGGMQSVFVAGGGLALVNAAAMGYFQRRVPDSMRGRFFAVLTAVAYSVMPAALVVNGVVCQIWPVRAVLAVDGAVVALMGALVWRIPGTISGRS</sequence>
<feature type="transmembrane region" description="Helical" evidence="7">
    <location>
        <begin position="378"/>
        <end position="397"/>
    </location>
</feature>
<keyword evidence="9" id="KW-1185">Reference proteome</keyword>
<feature type="transmembrane region" description="Helical" evidence="7">
    <location>
        <begin position="227"/>
        <end position="248"/>
    </location>
</feature>
<name>A0ABS9EMD2_9BACT</name>
<dbReference type="Gene3D" id="1.20.1250.20">
    <property type="entry name" value="MFS general substrate transporter like domains"/>
    <property type="match status" value="1"/>
</dbReference>
<evidence type="ECO:0000256" key="1">
    <source>
        <dbReference type="ARBA" id="ARBA00004651"/>
    </source>
</evidence>
<protein>
    <submittedName>
        <fullName evidence="8">MFS transporter</fullName>
    </submittedName>
</protein>
<feature type="transmembrane region" description="Helical" evidence="7">
    <location>
        <begin position="260"/>
        <end position="281"/>
    </location>
</feature>
<feature type="transmembrane region" description="Helical" evidence="7">
    <location>
        <begin position="320"/>
        <end position="338"/>
    </location>
</feature>
<organism evidence="8 9">
    <name type="scientific">Dethiosulfovibrio marinus</name>
    <dbReference type="NCBI Taxonomy" id="133532"/>
    <lineage>
        <taxon>Bacteria</taxon>
        <taxon>Thermotogati</taxon>
        <taxon>Synergistota</taxon>
        <taxon>Synergistia</taxon>
        <taxon>Synergistales</taxon>
        <taxon>Dethiosulfovibrionaceae</taxon>
        <taxon>Dethiosulfovibrio</taxon>
    </lineage>
</organism>
<dbReference type="PANTHER" id="PTHR23513">
    <property type="entry name" value="INTEGRAL MEMBRANE EFFLUX PROTEIN-RELATED"/>
    <property type="match status" value="1"/>
</dbReference>
<keyword evidence="6 7" id="KW-0472">Membrane</keyword>
<feature type="transmembrane region" description="Helical" evidence="7">
    <location>
        <begin position="293"/>
        <end position="314"/>
    </location>
</feature>
<dbReference type="Pfam" id="PF07690">
    <property type="entry name" value="MFS_1"/>
    <property type="match status" value="1"/>
</dbReference>
<evidence type="ECO:0000256" key="7">
    <source>
        <dbReference type="SAM" id="Phobius"/>
    </source>
</evidence>
<keyword evidence="2" id="KW-0813">Transport</keyword>
<dbReference type="Proteomes" id="UP001200430">
    <property type="component" value="Unassembled WGS sequence"/>
</dbReference>
<evidence type="ECO:0000256" key="3">
    <source>
        <dbReference type="ARBA" id="ARBA00022475"/>
    </source>
</evidence>
<proteinExistence type="predicted"/>
<evidence type="ECO:0000313" key="9">
    <source>
        <dbReference type="Proteomes" id="UP001200430"/>
    </source>
</evidence>
<evidence type="ECO:0000256" key="6">
    <source>
        <dbReference type="ARBA" id="ARBA00023136"/>
    </source>
</evidence>
<dbReference type="RefSeq" id="WP_236097661.1">
    <property type="nucleotide sequence ID" value="NZ_JAKGUD010000001.1"/>
</dbReference>
<evidence type="ECO:0000313" key="8">
    <source>
        <dbReference type="EMBL" id="MCF4141332.1"/>
    </source>
</evidence>
<feature type="transmembrane region" description="Helical" evidence="7">
    <location>
        <begin position="350"/>
        <end position="372"/>
    </location>
</feature>
<keyword evidence="5 7" id="KW-1133">Transmembrane helix</keyword>
<dbReference type="InterPro" id="IPR036259">
    <property type="entry name" value="MFS_trans_sf"/>
</dbReference>
<feature type="transmembrane region" description="Helical" evidence="7">
    <location>
        <begin position="21"/>
        <end position="42"/>
    </location>
</feature>
<gene>
    <name evidence="8" type="ORF">L2W38_00675</name>
</gene>
<feature type="transmembrane region" description="Helical" evidence="7">
    <location>
        <begin position="93"/>
        <end position="117"/>
    </location>
</feature>
<evidence type="ECO:0000256" key="4">
    <source>
        <dbReference type="ARBA" id="ARBA00022692"/>
    </source>
</evidence>
<dbReference type="EMBL" id="JAKGUD010000001">
    <property type="protein sequence ID" value="MCF4141332.1"/>
    <property type="molecule type" value="Genomic_DNA"/>
</dbReference>
<dbReference type="InterPro" id="IPR011701">
    <property type="entry name" value="MFS"/>
</dbReference>
<comment type="caution">
    <text evidence="8">The sequence shown here is derived from an EMBL/GenBank/DDBJ whole genome shotgun (WGS) entry which is preliminary data.</text>
</comment>
<dbReference type="CDD" id="cd06173">
    <property type="entry name" value="MFS_MefA_like"/>
    <property type="match status" value="1"/>
</dbReference>
<feature type="transmembrane region" description="Helical" evidence="7">
    <location>
        <begin position="54"/>
        <end position="72"/>
    </location>
</feature>
<dbReference type="PANTHER" id="PTHR23513:SF9">
    <property type="entry name" value="ENTEROBACTIN EXPORTER ENTS"/>
    <property type="match status" value="1"/>
</dbReference>
<keyword evidence="4 7" id="KW-0812">Transmembrane</keyword>
<keyword evidence="3" id="KW-1003">Cell membrane</keyword>
<comment type="subcellular location">
    <subcellularLocation>
        <location evidence="1">Cell membrane</location>
        <topology evidence="1">Multi-pass membrane protein</topology>
    </subcellularLocation>
</comment>
<evidence type="ECO:0000256" key="2">
    <source>
        <dbReference type="ARBA" id="ARBA00022448"/>
    </source>
</evidence>
<reference evidence="8 9" key="1">
    <citation type="submission" date="2022-01" db="EMBL/GenBank/DDBJ databases">
        <title>Dethiosulfovibrio faecalis sp. nov., a novel proteolytic, non-sulfur-reducing bacterium isolated from a marine aquaculture solid waste bioreactor.</title>
        <authorList>
            <person name="Grabowski S."/>
            <person name="Apolinario E."/>
            <person name="Schneider N."/>
            <person name="Marshall C.W."/>
            <person name="Sowers K.R."/>
        </authorList>
    </citation>
    <scope>NUCLEOTIDE SEQUENCE [LARGE SCALE GENOMIC DNA]</scope>
    <source>
        <strain evidence="8 9">DSM 12537</strain>
    </source>
</reference>
<accession>A0ABS9EMD2</accession>
<evidence type="ECO:0000256" key="5">
    <source>
        <dbReference type="ARBA" id="ARBA00022989"/>
    </source>
</evidence>